<keyword evidence="3" id="KW-0539">Nucleus</keyword>
<evidence type="ECO:0000256" key="3">
    <source>
        <dbReference type="ARBA" id="ARBA00023242"/>
    </source>
</evidence>
<protein>
    <recommendedName>
        <fullName evidence="5">BRCT domain-containing protein</fullName>
    </recommendedName>
</protein>
<evidence type="ECO:0000256" key="2">
    <source>
        <dbReference type="ARBA" id="ARBA00022763"/>
    </source>
</evidence>
<evidence type="ECO:0000313" key="7">
    <source>
        <dbReference type="Proteomes" id="UP000292082"/>
    </source>
</evidence>
<dbReference type="InterPro" id="IPR001357">
    <property type="entry name" value="BRCT_dom"/>
</dbReference>
<dbReference type="Pfam" id="PF18115">
    <property type="entry name" value="Tudor_3"/>
    <property type="match status" value="1"/>
</dbReference>
<name>A0A4V2KA00_9APHY</name>
<dbReference type="GO" id="GO:0000077">
    <property type="term" value="P:DNA damage checkpoint signaling"/>
    <property type="evidence" value="ECO:0007669"/>
    <property type="project" value="TreeGrafter"/>
</dbReference>
<feature type="domain" description="BRCT" evidence="5">
    <location>
        <begin position="828"/>
        <end position="932"/>
    </location>
</feature>
<organism evidence="6 7">
    <name type="scientific">Dichomitus squalens</name>
    <dbReference type="NCBI Taxonomy" id="114155"/>
    <lineage>
        <taxon>Eukaryota</taxon>
        <taxon>Fungi</taxon>
        <taxon>Dikarya</taxon>
        <taxon>Basidiomycota</taxon>
        <taxon>Agaricomycotina</taxon>
        <taxon>Agaricomycetes</taxon>
        <taxon>Polyporales</taxon>
        <taxon>Polyporaceae</taxon>
        <taxon>Dichomitus</taxon>
    </lineage>
</organism>
<dbReference type="Gene3D" id="2.30.30.140">
    <property type="match status" value="1"/>
</dbReference>
<sequence>MDSQTGDYASLARGQASIIRGHDYFNENSQMVFPSVQSELRSTDRSRSVLPRGMLGMIAPEKRYRYLASGATGPSESRGTATTAGLDVDGGAGTQPSDAPSSDGARTQETQLTEQQDDLEETQPSDVAVNGSLTSLFARRRLPPANHGLKAGQSPRMTAKAPEPADESAEPDETGPTEIVSQTPDKTGPTQVVSPSPDKEQEKGRAGQTQVASPSPDTTGPTEIATQSLDKSSPAKFVPDSDPPDPPLRAPAGSRKRPGSASSAATYHSPEVDTRSRRYLQSEDEVLRTIVTAEPSVPPVEEEEEETEEEEEIPLAKAFSSTKAKGKQRAAERETKAPPARSPAATRGRGGIGPQSPVRTAITRNNNQGSSWKGAVVPSSDPGERREEAAPKAAASKSSKPRTPVDQIPPPPPKSRSTRAAKTAAQGRLAESSDEENQDEDTSSLTDDETVPADDDEMDVDPPEAKAKSARGNKRKRTVSGSARKASTLTRPNGRPVVKAESLTPLGRPAKRIKTEGGSDSPTRVFALWKGTAQYYSGVVHESLGVGTGRFMVKFDDNDSAELELRHLRACRLKVGDHVLCKQKDKAVVVACSPCPESGYLPEDTVTLELKDDGREEAEVQSLQIPIRSVNAEWDDRKLTEDTVVPVVRPKVSPTPSRRSASASTQSEAQRRKALAGIGLVVSLAPGKEAQEVRAGLVADIKKCGGVVLDDWTCIFGMEGTLEQKGLRWVLKQGDIRWREKAGQGIDKVFLISDDFHQKPKYLVALALGIPCLSVEWLRAYVETEAQWRPYLLPAGYSEQLEARVSQMVDIDWGTSDHHLTEVAANKVASKVFAETSILCISSDYVPAKKAKKSGDAAKDAAESVPRIILCMGAATVESVADAKHASRDPKLYDYVVVPDQNLSKFAKYKNAVDVNWVKDCLISGRLLPMPS</sequence>
<feature type="region of interest" description="Disordered" evidence="4">
    <location>
        <begin position="69"/>
        <end position="497"/>
    </location>
</feature>
<dbReference type="CDD" id="cd17724">
    <property type="entry name" value="BRCT_p53bp1_rpt2"/>
    <property type="match status" value="1"/>
</dbReference>
<reference evidence="6 7" key="1">
    <citation type="submission" date="2019-01" db="EMBL/GenBank/DDBJ databases">
        <title>Draft genome sequences of three monokaryotic isolates of the white-rot basidiomycete fungus Dichomitus squalens.</title>
        <authorList>
            <consortium name="DOE Joint Genome Institute"/>
            <person name="Lopez S.C."/>
            <person name="Andreopoulos B."/>
            <person name="Pangilinan J."/>
            <person name="Lipzen A."/>
            <person name="Riley R."/>
            <person name="Ahrendt S."/>
            <person name="Ng V."/>
            <person name="Barry K."/>
            <person name="Daum C."/>
            <person name="Grigoriev I.V."/>
            <person name="Hilden K.S."/>
            <person name="Makela M.R."/>
            <person name="de Vries R.P."/>
        </authorList>
    </citation>
    <scope>NUCLEOTIDE SEQUENCE [LARGE SCALE GENOMIC DNA]</scope>
    <source>
        <strain evidence="6 7">CBS 464.89</strain>
    </source>
</reference>
<dbReference type="CDD" id="cd17745">
    <property type="entry name" value="BRCT_p53bp1_rpt1"/>
    <property type="match status" value="1"/>
</dbReference>
<feature type="compositionally biased region" description="Acidic residues" evidence="4">
    <location>
        <begin position="432"/>
        <end position="462"/>
    </location>
</feature>
<dbReference type="GO" id="GO:0045944">
    <property type="term" value="P:positive regulation of transcription by RNA polymerase II"/>
    <property type="evidence" value="ECO:0007669"/>
    <property type="project" value="TreeGrafter"/>
</dbReference>
<evidence type="ECO:0000313" key="6">
    <source>
        <dbReference type="EMBL" id="TBU65828.1"/>
    </source>
</evidence>
<dbReference type="AlphaFoldDB" id="A0A4V2KA00"/>
<feature type="compositionally biased region" description="Acidic residues" evidence="4">
    <location>
        <begin position="164"/>
        <end position="175"/>
    </location>
</feature>
<dbReference type="Gene3D" id="3.40.50.10190">
    <property type="entry name" value="BRCT domain"/>
    <property type="match status" value="1"/>
</dbReference>
<feature type="compositionally biased region" description="Polar residues" evidence="4">
    <location>
        <begin position="362"/>
        <end position="371"/>
    </location>
</feature>
<accession>A0A4V2KA00</accession>
<feature type="compositionally biased region" description="Polar residues" evidence="4">
    <location>
        <begin position="179"/>
        <end position="194"/>
    </location>
</feature>
<dbReference type="PANTHER" id="PTHR15321">
    <property type="entry name" value="TUMOR SUPPRESSOR P53-BINDING PROTEIN 1"/>
    <property type="match status" value="1"/>
</dbReference>
<feature type="compositionally biased region" description="Polar residues" evidence="4">
    <location>
        <begin position="479"/>
        <end position="491"/>
    </location>
</feature>
<evidence type="ECO:0000256" key="4">
    <source>
        <dbReference type="SAM" id="MobiDB-lite"/>
    </source>
</evidence>
<evidence type="ECO:0000259" key="5">
    <source>
        <dbReference type="PROSITE" id="PS50172"/>
    </source>
</evidence>
<keyword evidence="7" id="KW-1185">Reference proteome</keyword>
<evidence type="ECO:0000256" key="1">
    <source>
        <dbReference type="ARBA" id="ARBA00004123"/>
    </source>
</evidence>
<feature type="compositionally biased region" description="Polar residues" evidence="4">
    <location>
        <begin position="72"/>
        <end position="83"/>
    </location>
</feature>
<feature type="compositionally biased region" description="Acidic residues" evidence="4">
    <location>
        <begin position="300"/>
        <end position="313"/>
    </location>
</feature>
<dbReference type="SUPFAM" id="SSF52113">
    <property type="entry name" value="BRCT domain"/>
    <property type="match status" value="2"/>
</dbReference>
<gene>
    <name evidence="6" type="ORF">BD310DRAFT_803091</name>
</gene>
<dbReference type="PROSITE" id="PS50172">
    <property type="entry name" value="BRCT"/>
    <property type="match status" value="1"/>
</dbReference>
<dbReference type="EMBL" id="ML145084">
    <property type="protein sequence ID" value="TBU65828.1"/>
    <property type="molecule type" value="Genomic_DNA"/>
</dbReference>
<dbReference type="STRING" id="114155.A0A4V2KA00"/>
<feature type="region of interest" description="Disordered" evidence="4">
    <location>
        <begin position="649"/>
        <end position="668"/>
    </location>
</feature>
<feature type="compositionally biased region" description="Basic residues" evidence="4">
    <location>
        <begin position="468"/>
        <end position="478"/>
    </location>
</feature>
<feature type="compositionally biased region" description="Low complexity" evidence="4">
    <location>
        <begin position="391"/>
        <end position="402"/>
    </location>
</feature>
<keyword evidence="2" id="KW-0227">DNA damage</keyword>
<dbReference type="GO" id="GO:0042393">
    <property type="term" value="F:histone binding"/>
    <property type="evidence" value="ECO:0007669"/>
    <property type="project" value="TreeGrafter"/>
</dbReference>
<dbReference type="InterPro" id="IPR047252">
    <property type="entry name" value="TP53BP1-like"/>
</dbReference>
<proteinExistence type="predicted"/>
<feature type="compositionally biased region" description="Polar residues" evidence="4">
    <location>
        <begin position="207"/>
        <end position="231"/>
    </location>
</feature>
<dbReference type="Proteomes" id="UP000292082">
    <property type="component" value="Unassembled WGS sequence"/>
</dbReference>
<comment type="subcellular location">
    <subcellularLocation>
        <location evidence="1">Nucleus</location>
    </subcellularLocation>
</comment>
<dbReference type="InterPro" id="IPR036420">
    <property type="entry name" value="BRCT_dom_sf"/>
</dbReference>
<feature type="compositionally biased region" description="Low complexity" evidence="4">
    <location>
        <begin position="654"/>
        <end position="668"/>
    </location>
</feature>
<dbReference type="InterPro" id="IPR041297">
    <property type="entry name" value="Crb2_Tudor"/>
</dbReference>
<dbReference type="GO" id="GO:0005634">
    <property type="term" value="C:nucleus"/>
    <property type="evidence" value="ECO:0007669"/>
    <property type="project" value="UniProtKB-SubCell"/>
</dbReference>
<dbReference type="InterPro" id="IPR047250">
    <property type="entry name" value="BRCT_p53bp1-like_rpt2"/>
</dbReference>
<dbReference type="SMART" id="SM00292">
    <property type="entry name" value="BRCT"/>
    <property type="match status" value="2"/>
</dbReference>
<dbReference type="PANTHER" id="PTHR15321:SF3">
    <property type="entry name" value="TP53-BINDING PROTEIN 1"/>
    <property type="match status" value="1"/>
</dbReference>
<dbReference type="InterPro" id="IPR047249">
    <property type="entry name" value="BRCT_p53bp1-like_rpt1"/>
</dbReference>